<evidence type="ECO:0008006" key="4">
    <source>
        <dbReference type="Google" id="ProtNLM"/>
    </source>
</evidence>
<evidence type="ECO:0000313" key="3">
    <source>
        <dbReference type="Proteomes" id="UP001327560"/>
    </source>
</evidence>
<feature type="chain" id="PRO_5042998413" description="Protein TolB" evidence="1">
    <location>
        <begin position="29"/>
        <end position="719"/>
    </location>
</feature>
<proteinExistence type="predicted"/>
<gene>
    <name evidence="2" type="ORF">Cni_G12299</name>
</gene>
<dbReference type="Pfam" id="PF07676">
    <property type="entry name" value="PD40"/>
    <property type="match status" value="3"/>
</dbReference>
<dbReference type="PANTHER" id="PTHR32161">
    <property type="entry name" value="DPP6 N-TERMINAL DOMAIN-LIKE PROTEIN"/>
    <property type="match status" value="1"/>
</dbReference>
<sequence length="719" mass="78083">MPRRPHHCLVVVLFFLFLFFALPNATWAAGTIVFSTVGRSSYNFDIFSLPITTSRPRRSIAAGIDGERQLTDGVSINFNGFFPSLSSSFLASLLPSPSFPPSVDSLIYVTERNGSSAIFLDLFPSSSSSSSQSARRAALELPTRLQFLLVPTPDDVADESAGGAPTTSMKDRPTLFGDLLVYVSTHQPSPFPRQSWAAVYSTHLPTGLTRRLTPSGVADFSPAVSPSGTWTAVASYGAAGWSGDVDELLTAIYVFRTEDGSGRTLVIDHGGWPCWADETTLYFHRQGSDGWWSIYRATISIETTAISLESIVRITPPGFHAFTPATSAGAPGIIAVATRRPTSEFRHIELIDMRGGSVAYVELTRLAVPYSHHYNPFISPDGSHVGYHRCRGSGNGNPSLLLENIKSVSPDTFSLLRIDGKFPSFSRDGEMIAYVGLPGLYVVNSDGSGRPIEVLSGYAFATAWDWKRKGVIYTSYGPGFSSESTEVDIIAITLPDDADENSEPLIKKLTKGSKNNAFPSPSPDGKWVVFRSGRSGHKNLYIMDAVDGESAGIHQLTEGPWSDTMCNWSPDGEWIAFASDRDNPGSGSFAIYMVHPNGTGLRKVVHSGNGGRTNHPWFSPDSKSFVFTSDYAGVSAEPISIPHQFQPYGEIFTINIDGSNIQRLTHNSFEDGTPTWAPFFLEPVDVAESLDGSVICSFDDCHWLNIQAQLNGVLLDTSC</sequence>
<dbReference type="InterPro" id="IPR011659">
    <property type="entry name" value="WD40"/>
</dbReference>
<reference evidence="2 3" key="1">
    <citation type="submission" date="2023-10" db="EMBL/GenBank/DDBJ databases">
        <title>Chromosome-scale genome assembly provides insights into flower coloration mechanisms of Canna indica.</title>
        <authorList>
            <person name="Li C."/>
        </authorList>
    </citation>
    <scope>NUCLEOTIDE SEQUENCE [LARGE SCALE GENOMIC DNA]</scope>
    <source>
        <tissue evidence="2">Flower</tissue>
    </source>
</reference>
<dbReference type="Gene3D" id="2.120.10.30">
    <property type="entry name" value="TolB, C-terminal domain"/>
    <property type="match status" value="2"/>
</dbReference>
<dbReference type="AlphaFoldDB" id="A0AAQ3K838"/>
<dbReference type="Proteomes" id="UP001327560">
    <property type="component" value="Chromosome 4"/>
</dbReference>
<dbReference type="InterPro" id="IPR011042">
    <property type="entry name" value="6-blade_b-propeller_TolB-like"/>
</dbReference>
<accession>A0AAQ3K838</accession>
<keyword evidence="3" id="KW-1185">Reference proteome</keyword>
<evidence type="ECO:0000313" key="2">
    <source>
        <dbReference type="EMBL" id="WOL03579.1"/>
    </source>
</evidence>
<dbReference type="EMBL" id="CP136893">
    <property type="protein sequence ID" value="WOL03579.1"/>
    <property type="molecule type" value="Genomic_DNA"/>
</dbReference>
<name>A0AAQ3K838_9LILI</name>
<dbReference type="SUPFAM" id="SSF82171">
    <property type="entry name" value="DPP6 N-terminal domain-like"/>
    <property type="match status" value="2"/>
</dbReference>
<evidence type="ECO:0000256" key="1">
    <source>
        <dbReference type="SAM" id="SignalP"/>
    </source>
</evidence>
<keyword evidence="1" id="KW-0732">Signal</keyword>
<organism evidence="2 3">
    <name type="scientific">Canna indica</name>
    <name type="common">Indian-shot</name>
    <dbReference type="NCBI Taxonomy" id="4628"/>
    <lineage>
        <taxon>Eukaryota</taxon>
        <taxon>Viridiplantae</taxon>
        <taxon>Streptophyta</taxon>
        <taxon>Embryophyta</taxon>
        <taxon>Tracheophyta</taxon>
        <taxon>Spermatophyta</taxon>
        <taxon>Magnoliopsida</taxon>
        <taxon>Liliopsida</taxon>
        <taxon>Zingiberales</taxon>
        <taxon>Cannaceae</taxon>
        <taxon>Canna</taxon>
    </lineage>
</organism>
<dbReference type="PANTHER" id="PTHR32161:SF8">
    <property type="entry name" value="DPP6 N-TERMINAL DOMAIN-LIKE PROTEIN"/>
    <property type="match status" value="1"/>
</dbReference>
<protein>
    <recommendedName>
        <fullName evidence="4">Protein TolB</fullName>
    </recommendedName>
</protein>
<feature type="signal peptide" evidence="1">
    <location>
        <begin position="1"/>
        <end position="28"/>
    </location>
</feature>